<comment type="similarity">
    <text evidence="1">Belongs to the glycosyl hydrolase 39 family.</text>
</comment>
<keyword evidence="3" id="KW-0326">Glycosidase</keyword>
<evidence type="ECO:0000259" key="5">
    <source>
        <dbReference type="Pfam" id="PF01229"/>
    </source>
</evidence>
<evidence type="ECO:0000256" key="3">
    <source>
        <dbReference type="ARBA" id="ARBA00023295"/>
    </source>
</evidence>
<gene>
    <name evidence="6" type="ORF">PXC00_10400</name>
</gene>
<protein>
    <submittedName>
        <fullName evidence="6">Xylan 1,4-beta-xylosidase</fullName>
    </submittedName>
</protein>
<evidence type="ECO:0000256" key="4">
    <source>
        <dbReference type="PIRSR" id="PIRSR600514-1"/>
    </source>
</evidence>
<dbReference type="InterPro" id="IPR017853">
    <property type="entry name" value="GH"/>
</dbReference>
<feature type="active site" description="Proton donor" evidence="4">
    <location>
        <position position="164"/>
    </location>
</feature>
<dbReference type="Gene3D" id="3.20.20.80">
    <property type="entry name" value="Glycosidases"/>
    <property type="match status" value="1"/>
</dbReference>
<dbReference type="GO" id="GO:0005975">
    <property type="term" value="P:carbohydrate metabolic process"/>
    <property type="evidence" value="ECO:0007669"/>
    <property type="project" value="InterPro"/>
</dbReference>
<dbReference type="InterPro" id="IPR049166">
    <property type="entry name" value="GH39_cat"/>
</dbReference>
<dbReference type="KEGG" id="carl:PXC00_10400"/>
<dbReference type="SUPFAM" id="SSF51011">
    <property type="entry name" value="Glycosyl hydrolase domain"/>
    <property type="match status" value="1"/>
</dbReference>
<evidence type="ECO:0000313" key="6">
    <source>
        <dbReference type="EMBL" id="WOC31618.1"/>
    </source>
</evidence>
<evidence type="ECO:0000313" key="7">
    <source>
        <dbReference type="Proteomes" id="UP001300604"/>
    </source>
</evidence>
<dbReference type="PANTHER" id="PTHR12631:SF10">
    <property type="entry name" value="BETA-XYLOSIDASE-LIKE PROTEIN-RELATED"/>
    <property type="match status" value="1"/>
</dbReference>
<dbReference type="PRINTS" id="PR00745">
    <property type="entry name" value="GLHYDRLASE39"/>
</dbReference>
<organism evidence="6 7">
    <name type="scientific">Caproicibacterium argilliputei</name>
    <dbReference type="NCBI Taxonomy" id="3030016"/>
    <lineage>
        <taxon>Bacteria</taxon>
        <taxon>Bacillati</taxon>
        <taxon>Bacillota</taxon>
        <taxon>Clostridia</taxon>
        <taxon>Eubacteriales</taxon>
        <taxon>Oscillospiraceae</taxon>
        <taxon>Caproicibacterium</taxon>
    </lineage>
</organism>
<reference evidence="7" key="2">
    <citation type="submission" date="2024-06" db="EMBL/GenBank/DDBJ databases">
        <title>Caproicibacterium argilliputei sp. nov, a novel caproic acid producing anaerobic bacterium isolated from pit mud.</title>
        <authorList>
            <person name="Zeng C."/>
        </authorList>
    </citation>
    <scope>NUCLEOTIDE SEQUENCE [LARGE SCALE GENOMIC DNA]</scope>
    <source>
        <strain evidence="7">ZCY20-5</strain>
    </source>
</reference>
<dbReference type="InterPro" id="IPR000514">
    <property type="entry name" value="Glyco_hydro_39"/>
</dbReference>
<reference evidence="7" key="3">
    <citation type="submission" date="2024-06" db="EMBL/GenBank/DDBJ databases">
        <authorList>
            <person name="Zeng C."/>
        </authorList>
    </citation>
    <scope>NUCLEOTIDE SEQUENCE [LARGE SCALE GENOMIC DNA]</scope>
    <source>
        <strain evidence="7">ZCY20-5</strain>
    </source>
</reference>
<dbReference type="GO" id="GO:0004553">
    <property type="term" value="F:hydrolase activity, hydrolyzing O-glycosyl compounds"/>
    <property type="evidence" value="ECO:0007669"/>
    <property type="project" value="InterPro"/>
</dbReference>
<evidence type="ECO:0000256" key="1">
    <source>
        <dbReference type="ARBA" id="ARBA00008875"/>
    </source>
</evidence>
<sequence>MQESKSYRILPADTVPFHNGADECVGTGRMGLALQKEYQDQLALVQREIGFKHIRGHGLFCEDMAIYQEYKDENGNVVPEYNFTYLDMVMDSYRKVGLRPFLELGFMPKALASGEQTVFYWNGNVTPPKSYNAWCALVQATLRHLMERYGADEVVTWPVEVWNEPNLAGFWKDADQKEYFHLFERTFAAVKEVDARFQVGGPACCGGTDEIWIRAFLEFCSDKKIPVDFISRHHYTIDQPEFVGHCGYAKLNEPDAGLANLHTTREITDSFPQYRGLPIHVTEFNTSYNPRTPLHDTNQNAAYIAQQLSRLGDDNETYSYWTFGDIFEESGVPFTPFHGGFGLVANGCIPKPTFWTFRFYKDLQGTCVHRSDDAVIVKKADGRYCGVAWNLSLYRTGRALSLQFRLPADRAEEWCLLTKTVDETTCNPLKMWHDMGEPASPSEAQNTLLRQAAVPFLATEQKFAENAELFLQLSLQENAVVYFELTPVKRQNDRGFSYARTMRGEAPESAKQDVAGAKA</sequence>
<dbReference type="InterPro" id="IPR051923">
    <property type="entry name" value="Glycosyl_Hydrolase_39"/>
</dbReference>
<name>A0AA97H0N4_9FIRM</name>
<dbReference type="Proteomes" id="UP001300604">
    <property type="component" value="Chromosome"/>
</dbReference>
<dbReference type="RefSeq" id="WP_275845460.1">
    <property type="nucleotide sequence ID" value="NZ_CP135996.1"/>
</dbReference>
<evidence type="ECO:0000256" key="2">
    <source>
        <dbReference type="ARBA" id="ARBA00022801"/>
    </source>
</evidence>
<accession>A0AA97H0N4</accession>
<dbReference type="Gene3D" id="2.60.40.1500">
    <property type="entry name" value="Glycosyl hydrolase domain, family 39"/>
    <property type="match status" value="1"/>
</dbReference>
<reference evidence="6 7" key="1">
    <citation type="submission" date="2024-06" db="EMBL/GenBank/DDBJ databases">
        <title>Caproicibacterium argilliputei sp. nov, a novel caproic acid producing anaerobic bacterium isolated from pit mud.</title>
        <authorList>
            <person name="Xia S."/>
        </authorList>
    </citation>
    <scope>NUCLEOTIDE SEQUENCE [LARGE SCALE GENOMIC DNA]</scope>
    <source>
        <strain evidence="6 7">ZCY20-5</strain>
    </source>
</reference>
<dbReference type="SUPFAM" id="SSF51445">
    <property type="entry name" value="(Trans)glycosidases"/>
    <property type="match status" value="1"/>
</dbReference>
<dbReference type="EMBL" id="CP135996">
    <property type="protein sequence ID" value="WOC31618.1"/>
    <property type="molecule type" value="Genomic_DNA"/>
</dbReference>
<keyword evidence="2" id="KW-0378">Hydrolase</keyword>
<dbReference type="Pfam" id="PF01229">
    <property type="entry name" value="Glyco_hydro_39"/>
    <property type="match status" value="1"/>
</dbReference>
<keyword evidence="7" id="KW-1185">Reference proteome</keyword>
<dbReference type="PANTHER" id="PTHR12631">
    <property type="entry name" value="ALPHA-L-IDURONIDASE"/>
    <property type="match status" value="1"/>
</dbReference>
<proteinExistence type="inferred from homology"/>
<feature type="domain" description="Glycosyl hydrolases family 39 N-terminal catalytic" evidence="5">
    <location>
        <begin position="21"/>
        <end position="464"/>
    </location>
</feature>
<dbReference type="AlphaFoldDB" id="A0AA97H0N4"/>